<keyword evidence="7" id="KW-0119">Carbohydrate metabolism</keyword>
<dbReference type="InterPro" id="IPR001937">
    <property type="entry name" value="GalP_UDPtransf1"/>
</dbReference>
<accession>A0A0G0TSP7</accession>
<dbReference type="InterPro" id="IPR005849">
    <property type="entry name" value="GalP_Utransf_N"/>
</dbReference>
<dbReference type="Pfam" id="PF02744">
    <property type="entry name" value="GalP_UDP_tr_C"/>
    <property type="match status" value="1"/>
</dbReference>
<evidence type="ECO:0000313" key="11">
    <source>
        <dbReference type="EMBL" id="KKR40892.1"/>
    </source>
</evidence>
<sequence>MNQFRQDPITGEWVLIATSRAKGHFKSGGEQMNKLIEGCPFEDPQKSGNEEPMLIINRGEVVEYKAGIDWTTQVLVNKNPALTPGLCGPMSKYGPFNTYEAHGFHELVITKDHDKSFHNFTTQETVEVLEAYKIRYNEIARDDCGDYIQIIHNHGLGAGATIYHNHSQIFSLPVLPTEVRKSMRGADEYFKNHGKKIYNEIIDWEKSEAKRIIVENERFIALCPFVSKEAYEIKIFPKFDSSSFGDILESDLPQLAEMINIVMAKLAKALDNPDYNIVIHTAPVTKENGVNYDYYKWHVEILPRMTKVGALELGISVYVNVIDPDDAAKLLRETQI</sequence>
<evidence type="ECO:0000256" key="5">
    <source>
        <dbReference type="ARBA" id="ARBA00022723"/>
    </source>
</evidence>
<dbReference type="GO" id="GO:0006012">
    <property type="term" value="P:galactose metabolic process"/>
    <property type="evidence" value="ECO:0007669"/>
    <property type="project" value="InterPro"/>
</dbReference>
<dbReference type="GO" id="GO:0008270">
    <property type="term" value="F:zinc ion binding"/>
    <property type="evidence" value="ECO:0007669"/>
    <property type="project" value="InterPro"/>
</dbReference>
<keyword evidence="6" id="KW-0862">Zinc</keyword>
<protein>
    <submittedName>
        <fullName evidence="11">Galactose-1-phosphate uridylyltransferase</fullName>
    </submittedName>
</protein>
<dbReference type="PANTHER" id="PTHR42763:SF2">
    <property type="entry name" value="ADP-GLUCOSE PHOSPHORYLASE"/>
    <property type="match status" value="1"/>
</dbReference>
<dbReference type="PANTHER" id="PTHR42763">
    <property type="entry name" value="ADP-GLUCOSE PHOSPHORYLASE"/>
    <property type="match status" value="1"/>
</dbReference>
<comment type="cofactor">
    <cofactor evidence="1">
        <name>Zn(2+)</name>
        <dbReference type="ChEBI" id="CHEBI:29105"/>
    </cofactor>
</comment>
<evidence type="ECO:0000256" key="7">
    <source>
        <dbReference type="ARBA" id="ARBA00023277"/>
    </source>
</evidence>
<dbReference type="Proteomes" id="UP000034072">
    <property type="component" value="Unassembled WGS sequence"/>
</dbReference>
<dbReference type="PIRSF" id="PIRSF000808">
    <property type="entry name" value="GalT"/>
    <property type="match status" value="1"/>
</dbReference>
<evidence type="ECO:0000259" key="9">
    <source>
        <dbReference type="Pfam" id="PF01087"/>
    </source>
</evidence>
<keyword evidence="3 11" id="KW-0808">Transferase</keyword>
<keyword evidence="5" id="KW-0479">Metal-binding</keyword>
<comment type="similarity">
    <text evidence="2">Belongs to the galactose-1-phosphate uridylyltransferase type 1 family.</text>
</comment>
<keyword evidence="4 11" id="KW-0548">Nucleotidyltransferase</keyword>
<evidence type="ECO:0000256" key="8">
    <source>
        <dbReference type="PIRSR" id="PIRSR000808-1"/>
    </source>
</evidence>
<gene>
    <name evidence="11" type="ORF">UT75_C0003G0022</name>
</gene>
<dbReference type="Gene3D" id="3.30.428.10">
    <property type="entry name" value="HIT-like"/>
    <property type="match status" value="2"/>
</dbReference>
<name>A0A0G0TSP7_9BACT</name>
<dbReference type="EMBL" id="LBXZ01000003">
    <property type="protein sequence ID" value="KKR40892.1"/>
    <property type="molecule type" value="Genomic_DNA"/>
</dbReference>
<evidence type="ECO:0000256" key="1">
    <source>
        <dbReference type="ARBA" id="ARBA00001947"/>
    </source>
</evidence>
<comment type="caution">
    <text evidence="11">The sequence shown here is derived from an EMBL/GenBank/DDBJ whole genome shotgun (WGS) entry which is preliminary data.</text>
</comment>
<evidence type="ECO:0000256" key="4">
    <source>
        <dbReference type="ARBA" id="ARBA00022695"/>
    </source>
</evidence>
<dbReference type="AlphaFoldDB" id="A0A0G0TSP7"/>
<feature type="active site" description="Tele-UMP-histidine intermediate" evidence="8">
    <location>
        <position position="166"/>
    </location>
</feature>
<evidence type="ECO:0000313" key="12">
    <source>
        <dbReference type="Proteomes" id="UP000034072"/>
    </source>
</evidence>
<dbReference type="InterPro" id="IPR053177">
    <property type="entry name" value="ADP-glucose_phosphorylase"/>
</dbReference>
<evidence type="ECO:0000256" key="3">
    <source>
        <dbReference type="ARBA" id="ARBA00022679"/>
    </source>
</evidence>
<dbReference type="SUPFAM" id="SSF54197">
    <property type="entry name" value="HIT-like"/>
    <property type="match status" value="2"/>
</dbReference>
<feature type="domain" description="Galactose-1-phosphate uridyl transferase C-terminal" evidence="10">
    <location>
        <begin position="186"/>
        <end position="315"/>
    </location>
</feature>
<evidence type="ECO:0000256" key="6">
    <source>
        <dbReference type="ARBA" id="ARBA00022833"/>
    </source>
</evidence>
<dbReference type="GO" id="GO:0008108">
    <property type="term" value="F:UDP-glucose:hexose-1-phosphate uridylyltransferase activity"/>
    <property type="evidence" value="ECO:0007669"/>
    <property type="project" value="InterPro"/>
</dbReference>
<dbReference type="InterPro" id="IPR005850">
    <property type="entry name" value="GalP_Utransf_C"/>
</dbReference>
<proteinExistence type="inferred from homology"/>
<reference evidence="11 12" key="1">
    <citation type="journal article" date="2015" name="Nature">
        <title>rRNA introns, odd ribosomes, and small enigmatic genomes across a large radiation of phyla.</title>
        <authorList>
            <person name="Brown C.T."/>
            <person name="Hug L.A."/>
            <person name="Thomas B.C."/>
            <person name="Sharon I."/>
            <person name="Castelle C.J."/>
            <person name="Singh A."/>
            <person name="Wilkins M.J."/>
            <person name="Williams K.H."/>
            <person name="Banfield J.F."/>
        </authorList>
    </citation>
    <scope>NUCLEOTIDE SEQUENCE [LARGE SCALE GENOMIC DNA]</scope>
</reference>
<feature type="domain" description="Galactose-1-phosphate uridyl transferase N-terminal" evidence="9">
    <location>
        <begin position="4"/>
        <end position="176"/>
    </location>
</feature>
<organism evidence="11 12">
    <name type="scientific">Candidatus Yanofskybacteria bacterium GW2011_GWE2_40_11</name>
    <dbReference type="NCBI Taxonomy" id="1619033"/>
    <lineage>
        <taxon>Bacteria</taxon>
        <taxon>Candidatus Yanofskyibacteriota</taxon>
    </lineage>
</organism>
<dbReference type="InterPro" id="IPR036265">
    <property type="entry name" value="HIT-like_sf"/>
</dbReference>
<evidence type="ECO:0000256" key="2">
    <source>
        <dbReference type="ARBA" id="ARBA00010951"/>
    </source>
</evidence>
<evidence type="ECO:0000259" key="10">
    <source>
        <dbReference type="Pfam" id="PF02744"/>
    </source>
</evidence>
<dbReference type="Pfam" id="PF01087">
    <property type="entry name" value="GalP_UDP_transf"/>
    <property type="match status" value="1"/>
</dbReference>